<name>A0A0C2XZT2_SERVB</name>
<dbReference type="HOGENOM" id="CLU_1409592_0_0_1"/>
<feature type="chain" id="PRO_5002174400" description="Extracellular membrane protein CFEM domain-containing protein" evidence="2">
    <location>
        <begin position="19"/>
        <end position="193"/>
    </location>
</feature>
<feature type="signal peptide" evidence="2">
    <location>
        <begin position="1"/>
        <end position="18"/>
    </location>
</feature>
<evidence type="ECO:0000256" key="1">
    <source>
        <dbReference type="SAM" id="MobiDB-lite"/>
    </source>
</evidence>
<dbReference type="Proteomes" id="UP000054097">
    <property type="component" value="Unassembled WGS sequence"/>
</dbReference>
<evidence type="ECO:0000256" key="2">
    <source>
        <dbReference type="SAM" id="SignalP"/>
    </source>
</evidence>
<dbReference type="AlphaFoldDB" id="A0A0C2XZT2"/>
<keyword evidence="2" id="KW-0732">Signal</keyword>
<evidence type="ECO:0000313" key="4">
    <source>
        <dbReference type="Proteomes" id="UP000054097"/>
    </source>
</evidence>
<feature type="region of interest" description="Disordered" evidence="1">
    <location>
        <begin position="145"/>
        <end position="170"/>
    </location>
</feature>
<keyword evidence="4" id="KW-1185">Reference proteome</keyword>
<sequence>MLLQTIVLPIGLALAVSAGVIKLQERQVATIPIPDACTTQCTGFQQIASQLGSGQIPPCTTETQDNIVTCYACIETSAPDELSPTALTYAQTSMNNLQTACNNMGSPLPDVSIPGATGTTTLPTAIGGVPTLPVGLTTSSTIMSPGGLTASPVSSGSVAPSPTTTTRSEASALTPRILGATLMVAFTAMILVA</sequence>
<protein>
    <recommendedName>
        <fullName evidence="5">Extracellular membrane protein CFEM domain-containing protein</fullName>
    </recommendedName>
</protein>
<reference evidence="4" key="2">
    <citation type="submission" date="2015-01" db="EMBL/GenBank/DDBJ databases">
        <title>Evolutionary Origins and Diversification of the Mycorrhizal Mutualists.</title>
        <authorList>
            <consortium name="DOE Joint Genome Institute"/>
            <consortium name="Mycorrhizal Genomics Consortium"/>
            <person name="Kohler A."/>
            <person name="Kuo A."/>
            <person name="Nagy L.G."/>
            <person name="Floudas D."/>
            <person name="Copeland A."/>
            <person name="Barry K.W."/>
            <person name="Cichocki N."/>
            <person name="Veneault-Fourrey C."/>
            <person name="LaButti K."/>
            <person name="Lindquist E.A."/>
            <person name="Lipzen A."/>
            <person name="Lundell T."/>
            <person name="Morin E."/>
            <person name="Murat C."/>
            <person name="Riley R."/>
            <person name="Ohm R."/>
            <person name="Sun H."/>
            <person name="Tunlid A."/>
            <person name="Henrissat B."/>
            <person name="Grigoriev I.V."/>
            <person name="Hibbett D.S."/>
            <person name="Martin F."/>
        </authorList>
    </citation>
    <scope>NUCLEOTIDE SEQUENCE [LARGE SCALE GENOMIC DNA]</scope>
    <source>
        <strain evidence="4">MAFF 305830</strain>
    </source>
</reference>
<dbReference type="EMBL" id="KN824277">
    <property type="protein sequence ID" value="KIM34372.1"/>
    <property type="molecule type" value="Genomic_DNA"/>
</dbReference>
<gene>
    <name evidence="3" type="ORF">M408DRAFT_19286</name>
</gene>
<reference evidence="3 4" key="1">
    <citation type="submission" date="2014-04" db="EMBL/GenBank/DDBJ databases">
        <authorList>
            <consortium name="DOE Joint Genome Institute"/>
            <person name="Kuo A."/>
            <person name="Zuccaro A."/>
            <person name="Kohler A."/>
            <person name="Nagy L.G."/>
            <person name="Floudas D."/>
            <person name="Copeland A."/>
            <person name="Barry K.W."/>
            <person name="Cichocki N."/>
            <person name="Veneault-Fourrey C."/>
            <person name="LaButti K."/>
            <person name="Lindquist E.A."/>
            <person name="Lipzen A."/>
            <person name="Lundell T."/>
            <person name="Morin E."/>
            <person name="Murat C."/>
            <person name="Sun H."/>
            <person name="Tunlid A."/>
            <person name="Henrissat B."/>
            <person name="Grigoriev I.V."/>
            <person name="Hibbett D.S."/>
            <person name="Martin F."/>
            <person name="Nordberg H.P."/>
            <person name="Cantor M.N."/>
            <person name="Hua S.X."/>
        </authorList>
    </citation>
    <scope>NUCLEOTIDE SEQUENCE [LARGE SCALE GENOMIC DNA]</scope>
    <source>
        <strain evidence="3 4">MAFF 305830</strain>
    </source>
</reference>
<organism evidence="3 4">
    <name type="scientific">Serendipita vermifera MAFF 305830</name>
    <dbReference type="NCBI Taxonomy" id="933852"/>
    <lineage>
        <taxon>Eukaryota</taxon>
        <taxon>Fungi</taxon>
        <taxon>Dikarya</taxon>
        <taxon>Basidiomycota</taxon>
        <taxon>Agaricomycotina</taxon>
        <taxon>Agaricomycetes</taxon>
        <taxon>Sebacinales</taxon>
        <taxon>Serendipitaceae</taxon>
        <taxon>Serendipita</taxon>
    </lineage>
</organism>
<evidence type="ECO:0008006" key="5">
    <source>
        <dbReference type="Google" id="ProtNLM"/>
    </source>
</evidence>
<accession>A0A0C2XZT2</accession>
<evidence type="ECO:0000313" key="3">
    <source>
        <dbReference type="EMBL" id="KIM34372.1"/>
    </source>
</evidence>
<proteinExistence type="predicted"/>
<feature type="compositionally biased region" description="Low complexity" evidence="1">
    <location>
        <begin position="149"/>
        <end position="166"/>
    </location>
</feature>